<dbReference type="InterPro" id="IPR029058">
    <property type="entry name" value="AB_hydrolase_fold"/>
</dbReference>
<dbReference type="PANTHER" id="PTHR22946">
    <property type="entry name" value="DIENELACTONE HYDROLASE DOMAIN-CONTAINING PROTEIN-RELATED"/>
    <property type="match status" value="1"/>
</dbReference>
<evidence type="ECO:0000256" key="1">
    <source>
        <dbReference type="SAM" id="Phobius"/>
    </source>
</evidence>
<feature type="transmembrane region" description="Helical" evidence="1">
    <location>
        <begin position="541"/>
        <end position="563"/>
    </location>
</feature>
<dbReference type="Proteomes" id="UP000509660">
    <property type="component" value="Chromosome"/>
</dbReference>
<dbReference type="InterPro" id="IPR050261">
    <property type="entry name" value="FrsA_esterase"/>
</dbReference>
<feature type="transmembrane region" description="Helical" evidence="1">
    <location>
        <begin position="504"/>
        <end position="521"/>
    </location>
</feature>
<keyword evidence="3" id="KW-0378">Hydrolase</keyword>
<dbReference type="RefSeq" id="WP_176809378.1">
    <property type="nucleotide sequence ID" value="NZ_CP055305.1"/>
</dbReference>
<dbReference type="Pfam" id="PF12146">
    <property type="entry name" value="Hydrolase_4"/>
    <property type="match status" value="1"/>
</dbReference>
<evidence type="ECO:0000313" key="3">
    <source>
        <dbReference type="EMBL" id="QLB39667.1"/>
    </source>
</evidence>
<gene>
    <name evidence="3" type="ORF">HV559_01555</name>
    <name evidence="4" type="ORF">HV560_02815</name>
</gene>
<evidence type="ECO:0000259" key="2">
    <source>
        <dbReference type="Pfam" id="PF12146"/>
    </source>
</evidence>
<dbReference type="EMBL" id="CP055306">
    <property type="protein sequence ID" value="QLB39667.1"/>
    <property type="molecule type" value="Genomic_DNA"/>
</dbReference>
<reference evidence="5 6" key="1">
    <citation type="submission" date="2020-06" db="EMBL/GenBank/DDBJ databases">
        <title>Mannheimia pernigra sp. nov. isolated from bovine respiratory tract.</title>
        <authorList>
            <person name="Kuhnert P."/>
            <person name="Akarsu-Egger H."/>
        </authorList>
    </citation>
    <scope>NUCLEOTIDE SEQUENCE [LARGE SCALE GENOMIC DNA]</scope>
    <source>
        <strain evidence="4 6">17CN0883</strain>
        <strain evidence="3 5">BNO311</strain>
    </source>
</reference>
<dbReference type="Gene3D" id="3.40.50.1820">
    <property type="entry name" value="alpha/beta hydrolase"/>
    <property type="match status" value="1"/>
</dbReference>
<feature type="domain" description="Serine aminopeptidase S33" evidence="2">
    <location>
        <begin position="64"/>
        <end position="161"/>
    </location>
</feature>
<keyword evidence="1" id="KW-0472">Membrane</keyword>
<protein>
    <submittedName>
        <fullName evidence="3">Alpha/beta hydrolase</fullName>
    </submittedName>
</protein>
<dbReference type="Proteomes" id="UP000509784">
    <property type="component" value="Chromosome"/>
</dbReference>
<dbReference type="EMBL" id="CP055305">
    <property type="protein sequence ID" value="QLB41841.1"/>
    <property type="molecule type" value="Genomic_DNA"/>
</dbReference>
<dbReference type="KEGG" id="mpeg:HV560_02815"/>
<dbReference type="SUPFAM" id="SSF53474">
    <property type="entry name" value="alpha/beta-Hydrolases"/>
    <property type="match status" value="1"/>
</dbReference>
<evidence type="ECO:0000313" key="4">
    <source>
        <dbReference type="EMBL" id="QLB41841.1"/>
    </source>
</evidence>
<dbReference type="InterPro" id="IPR022742">
    <property type="entry name" value="Hydrolase_4"/>
</dbReference>
<evidence type="ECO:0000313" key="6">
    <source>
        <dbReference type="Proteomes" id="UP000509784"/>
    </source>
</evidence>
<feature type="transmembrane region" description="Helical" evidence="1">
    <location>
        <begin position="287"/>
        <end position="308"/>
    </location>
</feature>
<accession>A0A7D5DVM5</accession>
<feature type="transmembrane region" description="Helical" evidence="1">
    <location>
        <begin position="333"/>
        <end position="354"/>
    </location>
</feature>
<keyword evidence="5" id="KW-1185">Reference proteome</keyword>
<organism evidence="3 5">
    <name type="scientific">Mannheimia pernigra</name>
    <dbReference type="NCBI Taxonomy" id="111844"/>
    <lineage>
        <taxon>Bacteria</taxon>
        <taxon>Pseudomonadati</taxon>
        <taxon>Pseudomonadota</taxon>
        <taxon>Gammaproteobacteria</taxon>
        <taxon>Pasteurellales</taxon>
        <taxon>Pasteurellaceae</taxon>
        <taxon>Mannheimia</taxon>
    </lineage>
</organism>
<keyword evidence="1" id="KW-1133">Transmembrane helix</keyword>
<dbReference type="GO" id="GO:0016787">
    <property type="term" value="F:hydrolase activity"/>
    <property type="evidence" value="ECO:0007669"/>
    <property type="project" value="UniProtKB-KW"/>
</dbReference>
<feature type="transmembrane region" description="Helical" evidence="1">
    <location>
        <begin position="570"/>
        <end position="592"/>
    </location>
</feature>
<dbReference type="AlphaFoldDB" id="A0A7D5DVM5"/>
<name>A0A7D5DVM5_9PAST</name>
<sequence>MKTSKFSLVLAIIFLALSFISSYIGSLIERDFGRIDVSTVSFMTEQNQPMIAKLYRPISATENSPKPALLALHGYQSDKEATNTFGALELAKRGFVVLAIDHFGHGYSTKLPASNKTISGANNGYQYLKTLPFVDKEKLGIFGHSTGALNAIRVAKLNPDHKAVNGLSSNGGDKELNNYLLTQGLYEEIGIYREKTFPVKDLVNNEARLTAFSLPSGENLKWDHTYGNFNDGSARRAALVDGTHLGVMIAEHSNKEAILWFNQALQNGEKGEGWIEPEQQTYWYKEFSGLFALFFAVISALFLANHLLKAPYFAAATQTVTTKMAITPSRWRLFAVINIAVTIVLYPLLTQWGGANEPIAAKLSFMPLEMGNGIITWLSVSAVINFLFFFLWKKTSTISLAEFGVLSHFSTSKAIGRNLMLSIVLVIWLYAIAFIAHSIWGTELRFLWPLLKPLTIERFELFFIYWIPILLFFLSFNGLIVSVQMKQPLSSSFSSTLLSWSFKTILFAAGGLVILWLFHFVPNFMQIGPGFDILGLPQFGGRWMMMLAVIIPQFVVFTIINHWCYLKTGYIYLGVFFTSMLMAWIMVGGQVIGRFLA</sequence>
<feature type="transmembrane region" description="Helical" evidence="1">
    <location>
        <begin position="461"/>
        <end position="483"/>
    </location>
</feature>
<proteinExistence type="predicted"/>
<keyword evidence="1" id="KW-0812">Transmembrane</keyword>
<feature type="transmembrane region" description="Helical" evidence="1">
    <location>
        <begin position="374"/>
        <end position="392"/>
    </location>
</feature>
<feature type="transmembrane region" description="Helical" evidence="1">
    <location>
        <begin position="419"/>
        <end position="441"/>
    </location>
</feature>
<evidence type="ECO:0000313" key="5">
    <source>
        <dbReference type="Proteomes" id="UP000509660"/>
    </source>
</evidence>